<dbReference type="RefSeq" id="WP_206588727.1">
    <property type="nucleotide sequence ID" value="NZ_JAFKCU010000008.1"/>
</dbReference>
<name>A0ABS3CLU0_9BACT</name>
<comment type="similarity">
    <text evidence="1">Belongs to the argonaute family. Long pAgo subfamily.</text>
</comment>
<dbReference type="InterPro" id="IPR003165">
    <property type="entry name" value="Piwi"/>
</dbReference>
<accession>A0ABS3CLU0</accession>
<gene>
    <name evidence="4" type="ORF">J0A69_21670</name>
</gene>
<dbReference type="InterPro" id="IPR012337">
    <property type="entry name" value="RNaseH-like_sf"/>
</dbReference>
<dbReference type="SMART" id="SM00950">
    <property type="entry name" value="Piwi"/>
    <property type="match status" value="1"/>
</dbReference>
<organism evidence="4 5">
    <name type="scientific">Algoriphagus pacificus</name>
    <dbReference type="NCBI Taxonomy" id="2811234"/>
    <lineage>
        <taxon>Bacteria</taxon>
        <taxon>Pseudomonadati</taxon>
        <taxon>Bacteroidota</taxon>
        <taxon>Cytophagia</taxon>
        <taxon>Cytophagales</taxon>
        <taxon>Cyclobacteriaceae</taxon>
        <taxon>Algoriphagus</taxon>
    </lineage>
</organism>
<dbReference type="InterPro" id="IPR036397">
    <property type="entry name" value="RNaseH_sf"/>
</dbReference>
<dbReference type="Proteomes" id="UP000664480">
    <property type="component" value="Unassembled WGS sequence"/>
</dbReference>
<proteinExistence type="inferred from homology"/>
<dbReference type="EMBL" id="JAFKCU010000008">
    <property type="protein sequence ID" value="MBN7818063.1"/>
    <property type="molecule type" value="Genomic_DNA"/>
</dbReference>
<evidence type="ECO:0000256" key="2">
    <source>
        <dbReference type="ARBA" id="ARBA00035032"/>
    </source>
</evidence>
<comment type="caution">
    <text evidence="4">The sequence shown here is derived from an EMBL/GenBank/DDBJ whole genome shotgun (WGS) entry which is preliminary data.</text>
</comment>
<sequence>MKRYESNIREYETDIFRIENLNELSANYVLFEITGLHESEDDYDNNIQYIIKRLSYELKHPVTVIHRDNKPFLVVRDESEVIANVPSEFLVKRDDIVYFTQINESFPIDFANYESVREIVLRFLQFDIQTELNNLSTLWQPTSGDAFFSQEPQRIINGVAIYNGFFVRTVELPEGGFGFSIDVTKKYLSETPLNVHLTRRDFERLGGSRPHFIHQYGSQKYEFRAEQFSDLNATQFKFLRQEDGTMVTLLEDIRSKFGRSMPPEVAKLPDNASVLIYKTNDNQERRVIAGLCYQVFDTENPKVGKLHRQSILDPFYRRMLIRSAFHRFFKNIRFGSIRLKISPEPVTVVKKKFKFPDQLLGGDTVLTTNRNMKDAHVVSMKGIGRARKELLRDKGFYTVATFQKQYFVVPETIFNMYGNKDYFLSDLISQVNSMHPSEIGWNPDIILYDNRNRKDSVDIGFEILRQIKEVVKERKGGYALVMLPSNMERIKRQHDQLAALVVSECLSEHDLTASIMHSETLEECFLYKKYNGKNTYEVKRELAGKYKGYVFGVAVNQVLLNNERWPYVLHSPLNADLTIGIDVKKQIAGFTFVDKFSKNILTRFDKSSNRERLTTSQMIRMLVPNLTLLKKHLDYSIERIVIHRDGRLFQREKDGIIQAINTLKDKGVLPNTCSVSILEIPKHSIVPFRLFDVIEKFDIKTQRKDNGKVLNPEIGSYVMINKYEAFLCTTGREFRHQGTSIPLYVKYNSGAMDFEKLLEDLYQLSCLAYTKPDDCSRLPVTIKITDRRINTIGSDFDLESLDILKSVHF</sequence>
<evidence type="ECO:0000259" key="3">
    <source>
        <dbReference type="SMART" id="SM00950"/>
    </source>
</evidence>
<evidence type="ECO:0000313" key="5">
    <source>
        <dbReference type="Proteomes" id="UP000664480"/>
    </source>
</evidence>
<dbReference type="SUPFAM" id="SSF53098">
    <property type="entry name" value="Ribonuclease H-like"/>
    <property type="match status" value="1"/>
</dbReference>
<reference evidence="4 5" key="1">
    <citation type="submission" date="2021-03" db="EMBL/GenBank/DDBJ databases">
        <title>novel species isolated from a fishpond in China.</title>
        <authorList>
            <person name="Lu H."/>
            <person name="Cai Z."/>
        </authorList>
    </citation>
    <scope>NUCLEOTIDE SEQUENCE [LARGE SCALE GENOMIC DNA]</scope>
    <source>
        <strain evidence="4 5">YJ13C</strain>
    </source>
</reference>
<keyword evidence="5" id="KW-1185">Reference proteome</keyword>
<evidence type="ECO:0000313" key="4">
    <source>
        <dbReference type="EMBL" id="MBN7818063.1"/>
    </source>
</evidence>
<evidence type="ECO:0000256" key="1">
    <source>
        <dbReference type="ARBA" id="ARBA00035012"/>
    </source>
</evidence>
<dbReference type="Gene3D" id="3.30.420.10">
    <property type="entry name" value="Ribonuclease H-like superfamily/Ribonuclease H"/>
    <property type="match status" value="1"/>
</dbReference>
<feature type="domain" description="Piwi" evidence="3">
    <location>
        <begin position="521"/>
        <end position="797"/>
    </location>
</feature>
<protein>
    <recommendedName>
        <fullName evidence="2">Protein argonaute</fullName>
    </recommendedName>
</protein>